<gene>
    <name evidence="3" type="ORF">ATZ36_05825</name>
    <name evidence="2" type="ORF">ATZ36_05845</name>
    <name evidence="1" type="ORF">ATZ36_06540</name>
</gene>
<dbReference type="EMBL" id="LNVX01000444">
    <property type="protein sequence ID" value="OEG70178.1"/>
    <property type="molecule type" value="Genomic_DNA"/>
</dbReference>
<reference evidence="3 4" key="1">
    <citation type="submission" date="2015-11" db="EMBL/GenBank/DDBJ databases">
        <title>Evidence for parallel genomic evolution in an endosymbiosis of termite gut flagellates.</title>
        <authorList>
            <person name="Zheng H."/>
        </authorList>
    </citation>
    <scope>NUCLEOTIDE SEQUENCE [LARGE SCALE GENOMIC DNA]</scope>
    <source>
        <strain evidence="3 4">CET450</strain>
    </source>
</reference>
<dbReference type="AlphaFoldDB" id="A0A1E5IJP1"/>
<accession>A0A1E5IJP1</accession>
<organism evidence="3 4">
    <name type="scientific">Endomicrobium trichonymphae</name>
    <dbReference type="NCBI Taxonomy" id="1408204"/>
    <lineage>
        <taxon>Bacteria</taxon>
        <taxon>Pseudomonadati</taxon>
        <taxon>Elusimicrobiota</taxon>
        <taxon>Endomicrobiia</taxon>
        <taxon>Endomicrobiales</taxon>
        <taxon>Endomicrobiaceae</taxon>
        <taxon>Candidatus Endomicrobiellum</taxon>
    </lineage>
</organism>
<evidence type="ECO:0000313" key="4">
    <source>
        <dbReference type="Proteomes" id="UP000095237"/>
    </source>
</evidence>
<protein>
    <submittedName>
        <fullName evidence="3">Uncharacterized protein</fullName>
    </submittedName>
</protein>
<proteinExistence type="predicted"/>
<sequence length="62" mass="7073">MNEENSLRQGRKLKTESGVIVGIYLKLETYKRIKAKAEIKYTSMSAIVRQAIGKMIEAEEKV</sequence>
<evidence type="ECO:0000313" key="3">
    <source>
        <dbReference type="EMBL" id="OEG70178.1"/>
    </source>
</evidence>
<name>A0A1E5IJP1_ENDTX</name>
<comment type="caution">
    <text evidence="3">The sequence shown here is derived from an EMBL/GenBank/DDBJ whole genome shotgun (WGS) entry which is preliminary data.</text>
</comment>
<dbReference type="Proteomes" id="UP000095237">
    <property type="component" value="Unassembled WGS sequence"/>
</dbReference>
<keyword evidence="4" id="KW-1185">Reference proteome</keyword>
<evidence type="ECO:0000313" key="1">
    <source>
        <dbReference type="EMBL" id="OEG70011.1"/>
    </source>
</evidence>
<dbReference type="EMBL" id="LNVX01000497">
    <property type="protein sequence ID" value="OEG70011.1"/>
    <property type="molecule type" value="Genomic_DNA"/>
</dbReference>
<dbReference type="EMBL" id="LNVX01000445">
    <property type="protein sequence ID" value="OEG70176.1"/>
    <property type="molecule type" value="Genomic_DNA"/>
</dbReference>
<evidence type="ECO:0000313" key="2">
    <source>
        <dbReference type="EMBL" id="OEG70176.1"/>
    </source>
</evidence>